<organism evidence="2 3">
    <name type="scientific">Aphanomyces astaci</name>
    <name type="common">Crayfish plague agent</name>
    <dbReference type="NCBI Taxonomy" id="112090"/>
    <lineage>
        <taxon>Eukaryota</taxon>
        <taxon>Sar</taxon>
        <taxon>Stramenopiles</taxon>
        <taxon>Oomycota</taxon>
        <taxon>Saprolegniomycetes</taxon>
        <taxon>Saprolegniales</taxon>
        <taxon>Verrucalvaceae</taxon>
        <taxon>Aphanomyces</taxon>
    </lineage>
</organism>
<dbReference type="AlphaFoldDB" id="A0A6A5A8P3"/>
<evidence type="ECO:0000313" key="3">
    <source>
        <dbReference type="Proteomes" id="UP000469452"/>
    </source>
</evidence>
<accession>A0A6A5A8P3</accession>
<dbReference type="Proteomes" id="UP000469452">
    <property type="component" value="Unassembled WGS sequence"/>
</dbReference>
<gene>
    <name evidence="2" type="ORF">AaE_002852</name>
</gene>
<evidence type="ECO:0000256" key="1">
    <source>
        <dbReference type="ARBA" id="ARBA00023125"/>
    </source>
</evidence>
<evidence type="ECO:0000313" key="2">
    <source>
        <dbReference type="EMBL" id="KAF0767433.1"/>
    </source>
</evidence>
<reference evidence="2 3" key="1">
    <citation type="submission" date="2019-06" db="EMBL/GenBank/DDBJ databases">
        <title>Genomics analysis of Aphanomyces spp. identifies a new class of oomycete effector associated with host adaptation.</title>
        <authorList>
            <person name="Gaulin E."/>
        </authorList>
    </citation>
    <scope>NUCLEOTIDE SEQUENCE [LARGE SCALE GENOMIC DNA]</scope>
    <source>
        <strain evidence="2 3">E</strain>
    </source>
</reference>
<dbReference type="Gene3D" id="1.10.150.130">
    <property type="match status" value="1"/>
</dbReference>
<evidence type="ECO:0008006" key="4">
    <source>
        <dbReference type="Google" id="ProtNLM"/>
    </source>
</evidence>
<protein>
    <recommendedName>
        <fullName evidence="4">Core-binding (CB) domain-containing protein</fullName>
    </recommendedName>
</protein>
<dbReference type="InterPro" id="IPR010998">
    <property type="entry name" value="Integrase_recombinase_N"/>
</dbReference>
<dbReference type="GO" id="GO:0003677">
    <property type="term" value="F:DNA binding"/>
    <property type="evidence" value="ECO:0007669"/>
    <property type="project" value="UniProtKB-KW"/>
</dbReference>
<proteinExistence type="predicted"/>
<name>A0A6A5A8P3_APHAT</name>
<dbReference type="EMBL" id="VJMI01006109">
    <property type="protein sequence ID" value="KAF0767433.1"/>
    <property type="molecule type" value="Genomic_DNA"/>
</dbReference>
<comment type="caution">
    <text evidence="2">The sequence shown here is derived from an EMBL/GenBank/DDBJ whole genome shotgun (WGS) entry which is preliminary data.</text>
</comment>
<sequence>MSKKRGVEAASLVEGDAGDHIMQLRVVERTRSQYSTMLAHFQRWLIHNNPDLVKNNSICLPIPPGVCQAYLTFVSTKRDAQGNELVPQLHNSYSTINGYKSAIKFLNSERKCDASVELELTLKQFAKGYKRHVAQLKEDGEIPMREGKCPMPKEGYMFLAMVAASNGTNCAHYAYVHCFLLFAWNLIARAASVSSIRFDHISWEG</sequence>
<dbReference type="VEuPathDB" id="FungiDB:H257_12083"/>
<keyword evidence="1" id="KW-0238">DNA-binding</keyword>